<dbReference type="GO" id="GO:0016020">
    <property type="term" value="C:membrane"/>
    <property type="evidence" value="ECO:0007669"/>
    <property type="project" value="UniProtKB-SubCell"/>
</dbReference>
<dbReference type="SUPFAM" id="SSF103473">
    <property type="entry name" value="MFS general substrate transporter"/>
    <property type="match status" value="2"/>
</dbReference>
<feature type="transmembrane region" description="Helical" evidence="8">
    <location>
        <begin position="464"/>
        <end position="486"/>
    </location>
</feature>
<dbReference type="PANTHER" id="PTHR48022">
    <property type="entry name" value="PLASTIDIC GLUCOSE TRANSPORTER 4"/>
    <property type="match status" value="1"/>
</dbReference>
<feature type="transmembrane region" description="Helical" evidence="8">
    <location>
        <begin position="498"/>
        <end position="519"/>
    </location>
</feature>
<feature type="transmembrane region" description="Helical" evidence="8">
    <location>
        <begin position="440"/>
        <end position="457"/>
    </location>
</feature>
<dbReference type="FunFam" id="1.20.1250.20:FF:000078">
    <property type="entry name" value="MFS maltose transporter, putative"/>
    <property type="match status" value="1"/>
</dbReference>
<comment type="subcellular location">
    <subcellularLocation>
        <location evidence="1">Membrane</location>
        <topology evidence="1">Multi-pass membrane protein</topology>
    </subcellularLocation>
</comment>
<evidence type="ECO:0000313" key="11">
    <source>
        <dbReference type="Proteomes" id="UP000251714"/>
    </source>
</evidence>
<proteinExistence type="inferred from homology"/>
<protein>
    <recommendedName>
        <fullName evidence="9">Major facilitator superfamily (MFS) profile domain-containing protein</fullName>
    </recommendedName>
</protein>
<organism evidence="10 11">
    <name type="scientific">Gibberella intermedia</name>
    <name type="common">Bulb rot disease fungus</name>
    <name type="synonym">Fusarium proliferatum</name>
    <dbReference type="NCBI Taxonomy" id="948311"/>
    <lineage>
        <taxon>Eukaryota</taxon>
        <taxon>Fungi</taxon>
        <taxon>Dikarya</taxon>
        <taxon>Ascomycota</taxon>
        <taxon>Pezizomycotina</taxon>
        <taxon>Sordariomycetes</taxon>
        <taxon>Hypocreomycetidae</taxon>
        <taxon>Hypocreales</taxon>
        <taxon>Nectriaceae</taxon>
        <taxon>Fusarium</taxon>
        <taxon>Fusarium fujikuroi species complex</taxon>
    </lineage>
</organism>
<dbReference type="Gene3D" id="1.20.1250.20">
    <property type="entry name" value="MFS general substrate transporter like domains"/>
    <property type="match status" value="1"/>
</dbReference>
<accession>A0A365NJC6</accession>
<feature type="transmembrane region" description="Helical" evidence="8">
    <location>
        <begin position="401"/>
        <end position="420"/>
    </location>
</feature>
<keyword evidence="6 8" id="KW-0472">Membrane</keyword>
<comment type="similarity">
    <text evidence="2 7">Belongs to the major facilitator superfamily. Sugar transporter (TC 2.A.1.1) family.</text>
</comment>
<feature type="domain" description="Major facilitator superfamily (MFS) profile" evidence="9">
    <location>
        <begin position="111"/>
        <end position="588"/>
    </location>
</feature>
<feature type="transmembrane region" description="Helical" evidence="8">
    <location>
        <begin position="279"/>
        <end position="299"/>
    </location>
</feature>
<gene>
    <name evidence="10" type="ORF">FPRO05_08361</name>
</gene>
<sequence>MFGSGKAASDNGSSKDEIVLLPVQAKSGILRVTEIETKVHDPDHQTNAPIPDPTFDLPDNHPNKNAIEVLWLPRGSHSSDDTGEKVRRALNNEKEMTILGCCKQFPKAIFWSLLLFLTVVMEGYDKSLVAGFVAFPAFRRRYGEEFDTPNGPIYEISPLWQTALQVSAIACEVLGLLLHGWVTYSIGYKKMMLISLAWMCLAVFPAFFAHNIAVLVASQALCGTSMSLTHLSPHTLITSQSSFTLVFKTNHHSVISWGVIQTLAATYAAEVVPSAIRACLLSMTNMCWVIGQLLGTGILKSLVHNNSEWSYRIPFALQWAVAIPLLIGIPFAPESPWWLIRRERKVEARHALQRLTKQSQLDIDDTIAVMEHTNRIERKLNYGGSSYLDLFKGANLRRTEICCMVWSVQALCGWILTGYAPYFLEQAGFDSSKSFSMSTGMYGMALVGGMISWFLLSHIGRRKLYLTGLVAAVVMLTLGGILSVVLDGQKGLNWSLGAILITTTFLYNLSIGPTCYVIVAEIPSTRLRVKTIALARVVYNIFMIINNVIVPQMLNPTAWNMQGKSCFVYAGTAFLCLIYCYFRLPETKGLSYLELDMLFEKGAPTAKFKELQQRLANSAYLTVDRAERMRNAWHGWLTYS</sequence>
<feature type="transmembrane region" description="Helical" evidence="8">
    <location>
        <begin position="196"/>
        <end position="221"/>
    </location>
</feature>
<name>A0A365NJC6_GIBIN</name>
<evidence type="ECO:0000256" key="2">
    <source>
        <dbReference type="ARBA" id="ARBA00010992"/>
    </source>
</evidence>
<dbReference type="InterPro" id="IPR036259">
    <property type="entry name" value="MFS_trans_sf"/>
</dbReference>
<dbReference type="GO" id="GO:0005351">
    <property type="term" value="F:carbohydrate:proton symporter activity"/>
    <property type="evidence" value="ECO:0007669"/>
    <property type="project" value="TreeGrafter"/>
</dbReference>
<evidence type="ECO:0000313" key="10">
    <source>
        <dbReference type="EMBL" id="RBA20914.1"/>
    </source>
</evidence>
<keyword evidence="4 8" id="KW-0812">Transmembrane</keyword>
<dbReference type="InterPro" id="IPR003663">
    <property type="entry name" value="Sugar/inositol_transpt"/>
</dbReference>
<dbReference type="InterPro" id="IPR050360">
    <property type="entry name" value="MFS_Sugar_Transporters"/>
</dbReference>
<evidence type="ECO:0000256" key="3">
    <source>
        <dbReference type="ARBA" id="ARBA00022448"/>
    </source>
</evidence>
<evidence type="ECO:0000256" key="4">
    <source>
        <dbReference type="ARBA" id="ARBA00022692"/>
    </source>
</evidence>
<evidence type="ECO:0000256" key="1">
    <source>
        <dbReference type="ARBA" id="ARBA00004141"/>
    </source>
</evidence>
<feature type="transmembrane region" description="Helical" evidence="8">
    <location>
        <begin position="531"/>
        <end position="550"/>
    </location>
</feature>
<evidence type="ECO:0000256" key="7">
    <source>
        <dbReference type="RuleBase" id="RU003346"/>
    </source>
</evidence>
<keyword evidence="3 7" id="KW-0813">Transport</keyword>
<keyword evidence="5 8" id="KW-1133">Transmembrane helix</keyword>
<comment type="caution">
    <text evidence="10">The sequence shown here is derived from an EMBL/GenBank/DDBJ whole genome shotgun (WGS) entry which is preliminary data.</text>
</comment>
<feature type="transmembrane region" description="Helical" evidence="8">
    <location>
        <begin position="254"/>
        <end position="272"/>
    </location>
</feature>
<feature type="transmembrane region" description="Helical" evidence="8">
    <location>
        <begin position="562"/>
        <end position="582"/>
    </location>
</feature>
<dbReference type="PROSITE" id="PS50850">
    <property type="entry name" value="MFS"/>
    <property type="match status" value="1"/>
</dbReference>
<feature type="transmembrane region" description="Helical" evidence="8">
    <location>
        <begin position="319"/>
        <end position="340"/>
    </location>
</feature>
<dbReference type="Pfam" id="PF00083">
    <property type="entry name" value="Sugar_tr"/>
    <property type="match status" value="2"/>
</dbReference>
<dbReference type="EMBL" id="PKMI01000008">
    <property type="protein sequence ID" value="RBA20914.1"/>
    <property type="molecule type" value="Genomic_DNA"/>
</dbReference>
<reference evidence="10 11" key="1">
    <citation type="submission" date="2017-12" db="EMBL/GenBank/DDBJ databases">
        <title>Genome sequence of the mycotoxigenic crop pathogen Fusarium proliferatum, strain ITEM 2341 from Date Palm.</title>
        <authorList>
            <person name="Almiman B.F."/>
            <person name="Shittu T.A."/>
            <person name="Muthumeenakshi S."/>
            <person name="Baroncelli R."/>
            <person name="Sreenivasaprasada S."/>
        </authorList>
    </citation>
    <scope>NUCLEOTIDE SEQUENCE [LARGE SCALE GENOMIC DNA]</scope>
    <source>
        <strain evidence="10 11">ITEM 2341</strain>
    </source>
</reference>
<evidence type="ECO:0000259" key="9">
    <source>
        <dbReference type="PROSITE" id="PS50850"/>
    </source>
</evidence>
<evidence type="ECO:0000256" key="6">
    <source>
        <dbReference type="ARBA" id="ARBA00023136"/>
    </source>
</evidence>
<evidence type="ECO:0000256" key="8">
    <source>
        <dbReference type="SAM" id="Phobius"/>
    </source>
</evidence>
<feature type="transmembrane region" description="Helical" evidence="8">
    <location>
        <begin position="158"/>
        <end position="184"/>
    </location>
</feature>
<dbReference type="Proteomes" id="UP000251714">
    <property type="component" value="Unassembled WGS sequence"/>
</dbReference>
<dbReference type="InterPro" id="IPR020846">
    <property type="entry name" value="MFS_dom"/>
</dbReference>
<dbReference type="PANTHER" id="PTHR48022:SF5">
    <property type="entry name" value="ALPHA-GLUCOSIDES PERMEASE MPH2-RELATED"/>
    <property type="match status" value="1"/>
</dbReference>
<dbReference type="AlphaFoldDB" id="A0A365NJC6"/>
<evidence type="ECO:0000256" key="5">
    <source>
        <dbReference type="ARBA" id="ARBA00022989"/>
    </source>
</evidence>
<dbReference type="NCBIfam" id="TIGR00879">
    <property type="entry name" value="SP"/>
    <property type="match status" value="1"/>
</dbReference>
<dbReference type="InterPro" id="IPR005828">
    <property type="entry name" value="MFS_sugar_transport-like"/>
</dbReference>